<gene>
    <name evidence="2" type="ORF">EZ428_11070</name>
</gene>
<feature type="domain" description="Methyltransferase FkbM" evidence="1">
    <location>
        <begin position="91"/>
        <end position="248"/>
    </location>
</feature>
<evidence type="ECO:0000259" key="1">
    <source>
        <dbReference type="Pfam" id="PF05050"/>
    </source>
</evidence>
<dbReference type="RefSeq" id="WP_131553200.1">
    <property type="nucleotide sequence ID" value="NZ_SJSK01000002.1"/>
</dbReference>
<dbReference type="Proteomes" id="UP000292884">
    <property type="component" value="Unassembled WGS sequence"/>
</dbReference>
<accession>A0A4R0MYB1</accession>
<dbReference type="PANTHER" id="PTHR34203:SF15">
    <property type="entry name" value="SLL1173 PROTEIN"/>
    <property type="match status" value="1"/>
</dbReference>
<dbReference type="InterPro" id="IPR052514">
    <property type="entry name" value="SAM-dependent_MTase"/>
</dbReference>
<dbReference type="GO" id="GO:0008168">
    <property type="term" value="F:methyltransferase activity"/>
    <property type="evidence" value="ECO:0007669"/>
    <property type="project" value="UniProtKB-KW"/>
</dbReference>
<organism evidence="2 3">
    <name type="scientific">Pedobacter frigiditerrae</name>
    <dbReference type="NCBI Taxonomy" id="2530452"/>
    <lineage>
        <taxon>Bacteria</taxon>
        <taxon>Pseudomonadati</taxon>
        <taxon>Bacteroidota</taxon>
        <taxon>Sphingobacteriia</taxon>
        <taxon>Sphingobacteriales</taxon>
        <taxon>Sphingobacteriaceae</taxon>
        <taxon>Pedobacter</taxon>
    </lineage>
</organism>
<protein>
    <submittedName>
        <fullName evidence="2">FkbM family methyltransferase</fullName>
    </submittedName>
</protein>
<dbReference type="Gene3D" id="3.40.50.150">
    <property type="entry name" value="Vaccinia Virus protein VP39"/>
    <property type="match status" value="1"/>
</dbReference>
<dbReference type="OrthoDB" id="9812600at2"/>
<dbReference type="AlphaFoldDB" id="A0A4R0MYB1"/>
<comment type="caution">
    <text evidence="2">The sequence shown here is derived from an EMBL/GenBank/DDBJ whole genome shotgun (WGS) entry which is preliminary data.</text>
</comment>
<dbReference type="SUPFAM" id="SSF53335">
    <property type="entry name" value="S-adenosyl-L-methionine-dependent methyltransferases"/>
    <property type="match status" value="1"/>
</dbReference>
<keyword evidence="2" id="KW-0489">Methyltransferase</keyword>
<dbReference type="InterPro" id="IPR006342">
    <property type="entry name" value="FkbM_mtfrase"/>
</dbReference>
<keyword evidence="2" id="KW-0808">Transferase</keyword>
<dbReference type="EMBL" id="SJSK01000002">
    <property type="protein sequence ID" value="TCC92260.1"/>
    <property type="molecule type" value="Genomic_DNA"/>
</dbReference>
<dbReference type="PANTHER" id="PTHR34203">
    <property type="entry name" value="METHYLTRANSFERASE, FKBM FAMILY PROTEIN"/>
    <property type="match status" value="1"/>
</dbReference>
<name>A0A4R0MYB1_9SPHI</name>
<evidence type="ECO:0000313" key="3">
    <source>
        <dbReference type="Proteomes" id="UP000292884"/>
    </source>
</evidence>
<proteinExistence type="predicted"/>
<evidence type="ECO:0000313" key="2">
    <source>
        <dbReference type="EMBL" id="TCC92260.1"/>
    </source>
</evidence>
<reference evidence="2 3" key="1">
    <citation type="submission" date="2019-02" db="EMBL/GenBank/DDBJ databases">
        <title>Pedobacter sp. RP-1-13 sp. nov., isolated from Arctic soil.</title>
        <authorList>
            <person name="Dahal R.H."/>
        </authorList>
    </citation>
    <scope>NUCLEOTIDE SEQUENCE [LARGE SCALE GENOMIC DNA]</scope>
    <source>
        <strain evidence="2 3">RP-1-13</strain>
    </source>
</reference>
<dbReference type="InterPro" id="IPR029063">
    <property type="entry name" value="SAM-dependent_MTases_sf"/>
</dbReference>
<keyword evidence="3" id="KW-1185">Reference proteome</keyword>
<sequence>MISGLKRTLGFIHKHPLAKRHLFLAYYQFLSWQIKSFINASLQPVKFLGSIRFLAKKGLTGVTGNIYTGLHEFEDMCFLLHFLKPGDVFFDVGANVGSYTLLASGSCGAKSISFEPIPATYAILKQNIYLNNLNDLVTSENKGVGSKNEVLYFTATEDTTNHIVLANQEIEHTISVPIVTLNDYYLHQKPNLIKIDVEGFETEVLNGATEILKDNELKAIIIELNGSGGRYGYDEIQIHQKLVDYGFRPYQYFPFERRLKKIASFGSYNTIYIRDIDTVENRIKSSKPIKIFNEQI</sequence>
<dbReference type="GO" id="GO:0032259">
    <property type="term" value="P:methylation"/>
    <property type="evidence" value="ECO:0007669"/>
    <property type="project" value="UniProtKB-KW"/>
</dbReference>
<dbReference type="NCBIfam" id="TIGR01444">
    <property type="entry name" value="fkbM_fam"/>
    <property type="match status" value="1"/>
</dbReference>
<dbReference type="Pfam" id="PF05050">
    <property type="entry name" value="Methyltransf_21"/>
    <property type="match status" value="1"/>
</dbReference>